<comment type="caution">
    <text evidence="3">The sequence shown here is derived from an EMBL/GenBank/DDBJ whole genome shotgun (WGS) entry which is preliminary data.</text>
</comment>
<accession>A0AAD8JKU8</accession>
<protein>
    <submittedName>
        <fullName evidence="3">Uncharacterized protein</fullName>
    </submittedName>
</protein>
<feature type="signal peptide" evidence="2">
    <location>
        <begin position="1"/>
        <end position="24"/>
    </location>
</feature>
<organism evidence="3 4">
    <name type="scientific">Tagetes erecta</name>
    <name type="common">African marigold</name>
    <dbReference type="NCBI Taxonomy" id="13708"/>
    <lineage>
        <taxon>Eukaryota</taxon>
        <taxon>Viridiplantae</taxon>
        <taxon>Streptophyta</taxon>
        <taxon>Embryophyta</taxon>
        <taxon>Tracheophyta</taxon>
        <taxon>Spermatophyta</taxon>
        <taxon>Magnoliopsida</taxon>
        <taxon>eudicotyledons</taxon>
        <taxon>Gunneridae</taxon>
        <taxon>Pentapetalae</taxon>
        <taxon>asterids</taxon>
        <taxon>campanulids</taxon>
        <taxon>Asterales</taxon>
        <taxon>Asteraceae</taxon>
        <taxon>Asteroideae</taxon>
        <taxon>Heliantheae alliance</taxon>
        <taxon>Tageteae</taxon>
        <taxon>Tagetes</taxon>
    </lineage>
</organism>
<keyword evidence="4" id="KW-1185">Reference proteome</keyword>
<evidence type="ECO:0000256" key="2">
    <source>
        <dbReference type="SAM" id="SignalP"/>
    </source>
</evidence>
<feature type="region of interest" description="Disordered" evidence="1">
    <location>
        <begin position="134"/>
        <end position="153"/>
    </location>
</feature>
<feature type="compositionally biased region" description="Polar residues" evidence="1">
    <location>
        <begin position="143"/>
        <end position="153"/>
    </location>
</feature>
<proteinExistence type="predicted"/>
<evidence type="ECO:0000256" key="1">
    <source>
        <dbReference type="SAM" id="MobiDB-lite"/>
    </source>
</evidence>
<dbReference type="Proteomes" id="UP001229421">
    <property type="component" value="Unassembled WGS sequence"/>
</dbReference>
<feature type="chain" id="PRO_5042199348" evidence="2">
    <location>
        <begin position="25"/>
        <end position="153"/>
    </location>
</feature>
<dbReference type="AlphaFoldDB" id="A0AAD8JKU8"/>
<keyword evidence="2" id="KW-0732">Signal</keyword>
<evidence type="ECO:0000313" key="4">
    <source>
        <dbReference type="Proteomes" id="UP001229421"/>
    </source>
</evidence>
<sequence length="153" mass="17531">MELFNFHSFLIVALLIYCMHFLEDQFPTILELKTGTTSSYSRTRARHANQKHNVQALSTITQKPIYLSFLCAVFDQLDLFVYAIFYQFDTSVSALEAVIVRDSRLLINCNTIRAFSVDRLEVINQMKTKSYQSFPSPSILGSGDTSLNSTRRK</sequence>
<reference evidence="3" key="1">
    <citation type="journal article" date="2023" name="bioRxiv">
        <title>Improved chromosome-level genome assembly for marigold (Tagetes erecta).</title>
        <authorList>
            <person name="Jiang F."/>
            <person name="Yuan L."/>
            <person name="Wang S."/>
            <person name="Wang H."/>
            <person name="Xu D."/>
            <person name="Wang A."/>
            <person name="Fan W."/>
        </authorList>
    </citation>
    <scope>NUCLEOTIDE SEQUENCE</scope>
    <source>
        <strain evidence="3">WSJ</strain>
        <tissue evidence="3">Leaf</tissue>
    </source>
</reference>
<gene>
    <name evidence="3" type="ORF">QVD17_41577</name>
</gene>
<name>A0AAD8JKU8_TARER</name>
<evidence type="ECO:0000313" key="3">
    <source>
        <dbReference type="EMBL" id="KAK1406284.1"/>
    </source>
</evidence>
<dbReference type="EMBL" id="JAUHHV010000012">
    <property type="protein sequence ID" value="KAK1406284.1"/>
    <property type="molecule type" value="Genomic_DNA"/>
</dbReference>